<feature type="transmembrane region" description="Helical" evidence="19">
    <location>
        <begin position="59"/>
        <end position="81"/>
    </location>
</feature>
<gene>
    <name evidence="19" type="primary">cobS</name>
    <name evidence="20" type="ORF">SAMN02745823_01571</name>
</gene>
<reference evidence="20 21" key="1">
    <citation type="submission" date="2016-11" db="EMBL/GenBank/DDBJ databases">
        <authorList>
            <person name="Jaros S."/>
            <person name="Januszkiewicz K."/>
            <person name="Wedrychowicz H."/>
        </authorList>
    </citation>
    <scope>NUCLEOTIDE SEQUENCE [LARGE SCALE GENOMIC DNA]</scope>
    <source>
        <strain evidence="20 21">DSM 10068</strain>
    </source>
</reference>
<evidence type="ECO:0000256" key="11">
    <source>
        <dbReference type="ARBA" id="ARBA00022842"/>
    </source>
</evidence>
<keyword evidence="12 19" id="KW-1133">Transmembrane helix</keyword>
<keyword evidence="8 19" id="KW-0169">Cobalamin biosynthesis</keyword>
<keyword evidence="21" id="KW-1185">Reference proteome</keyword>
<evidence type="ECO:0000256" key="19">
    <source>
        <dbReference type="HAMAP-Rule" id="MF_00719"/>
    </source>
</evidence>
<proteinExistence type="inferred from homology"/>
<evidence type="ECO:0000256" key="6">
    <source>
        <dbReference type="ARBA" id="ARBA00015850"/>
    </source>
</evidence>
<comment type="subcellular location">
    <subcellularLocation>
        <location evidence="2 19">Cell membrane</location>
        <topology evidence="2 19">Multi-pass membrane protein</topology>
    </subcellularLocation>
</comment>
<dbReference type="STRING" id="1123282.SAMN02745823_01571"/>
<protein>
    <recommendedName>
        <fullName evidence="6 19">Adenosylcobinamide-GDP ribazoletransferase</fullName>
        <ecNumber evidence="5 19">2.7.8.26</ecNumber>
    </recommendedName>
    <alternativeName>
        <fullName evidence="16 19">Cobalamin synthase</fullName>
    </alternativeName>
    <alternativeName>
        <fullName evidence="15 19">Cobalamin-5'-phosphate synthase</fullName>
    </alternativeName>
</protein>
<evidence type="ECO:0000256" key="16">
    <source>
        <dbReference type="ARBA" id="ARBA00032853"/>
    </source>
</evidence>
<dbReference type="Proteomes" id="UP000183995">
    <property type="component" value="Unassembled WGS sequence"/>
</dbReference>
<keyword evidence="10 19" id="KW-0812">Transmembrane</keyword>
<dbReference type="InterPro" id="IPR003805">
    <property type="entry name" value="CobS"/>
</dbReference>
<dbReference type="UniPathway" id="UPA00148">
    <property type="reaction ID" value="UER00238"/>
</dbReference>
<evidence type="ECO:0000313" key="20">
    <source>
        <dbReference type="EMBL" id="SHH94347.1"/>
    </source>
</evidence>
<dbReference type="GO" id="GO:0008818">
    <property type="term" value="F:cobalamin 5'-phosphate synthase activity"/>
    <property type="evidence" value="ECO:0007669"/>
    <property type="project" value="UniProtKB-UniRule"/>
</dbReference>
<feature type="transmembrane region" description="Helical" evidence="19">
    <location>
        <begin position="203"/>
        <end position="220"/>
    </location>
</feature>
<comment type="pathway">
    <text evidence="3 19">Cofactor biosynthesis; adenosylcobalamin biosynthesis; adenosylcobalamin from cob(II)yrinate a,c-diamide: step 7/7.</text>
</comment>
<evidence type="ECO:0000256" key="10">
    <source>
        <dbReference type="ARBA" id="ARBA00022692"/>
    </source>
</evidence>
<evidence type="ECO:0000256" key="17">
    <source>
        <dbReference type="ARBA" id="ARBA00048623"/>
    </source>
</evidence>
<evidence type="ECO:0000256" key="7">
    <source>
        <dbReference type="ARBA" id="ARBA00022475"/>
    </source>
</evidence>
<evidence type="ECO:0000256" key="12">
    <source>
        <dbReference type="ARBA" id="ARBA00022989"/>
    </source>
</evidence>
<feature type="transmembrane region" description="Helical" evidence="19">
    <location>
        <begin position="232"/>
        <end position="251"/>
    </location>
</feature>
<dbReference type="RefSeq" id="WP_073077425.1">
    <property type="nucleotide sequence ID" value="NZ_FQXV01000004.1"/>
</dbReference>
<organism evidence="20 21">
    <name type="scientific">Sporobacter termitidis DSM 10068</name>
    <dbReference type="NCBI Taxonomy" id="1123282"/>
    <lineage>
        <taxon>Bacteria</taxon>
        <taxon>Bacillati</taxon>
        <taxon>Bacillota</taxon>
        <taxon>Clostridia</taxon>
        <taxon>Eubacteriales</taxon>
        <taxon>Oscillospiraceae</taxon>
        <taxon>Sporobacter</taxon>
    </lineage>
</organism>
<feature type="transmembrane region" description="Helical" evidence="19">
    <location>
        <begin position="109"/>
        <end position="127"/>
    </location>
</feature>
<feature type="transmembrane region" description="Helical" evidence="19">
    <location>
        <begin position="31"/>
        <end position="53"/>
    </location>
</feature>
<comment type="similarity">
    <text evidence="4 19">Belongs to the CobS family.</text>
</comment>
<evidence type="ECO:0000256" key="4">
    <source>
        <dbReference type="ARBA" id="ARBA00010561"/>
    </source>
</evidence>
<accession>A0A1M5X3D4</accession>
<comment type="function">
    <text evidence="14 19">Joins adenosylcobinamide-GDP and alpha-ribazole to generate adenosylcobalamin (Ado-cobalamin). Also synthesizes adenosylcobalamin 5'-phosphate from adenosylcobinamide-GDP and alpha-ribazole 5'-phosphate.</text>
</comment>
<keyword evidence="11 19" id="KW-0460">Magnesium</keyword>
<evidence type="ECO:0000313" key="21">
    <source>
        <dbReference type="Proteomes" id="UP000183995"/>
    </source>
</evidence>
<comment type="catalytic activity">
    <reaction evidence="17 19">
        <text>alpha-ribazole + adenosylcob(III)inamide-GDP = adenosylcob(III)alamin + GMP + H(+)</text>
        <dbReference type="Rhea" id="RHEA:16049"/>
        <dbReference type="ChEBI" id="CHEBI:10329"/>
        <dbReference type="ChEBI" id="CHEBI:15378"/>
        <dbReference type="ChEBI" id="CHEBI:18408"/>
        <dbReference type="ChEBI" id="CHEBI:58115"/>
        <dbReference type="ChEBI" id="CHEBI:60487"/>
        <dbReference type="EC" id="2.7.8.26"/>
    </reaction>
</comment>
<keyword evidence="9 19" id="KW-0808">Transferase</keyword>
<evidence type="ECO:0000256" key="14">
    <source>
        <dbReference type="ARBA" id="ARBA00025228"/>
    </source>
</evidence>
<evidence type="ECO:0000256" key="8">
    <source>
        <dbReference type="ARBA" id="ARBA00022573"/>
    </source>
</evidence>
<evidence type="ECO:0000256" key="2">
    <source>
        <dbReference type="ARBA" id="ARBA00004651"/>
    </source>
</evidence>
<comment type="catalytic activity">
    <reaction evidence="18 19">
        <text>alpha-ribazole 5'-phosphate + adenosylcob(III)inamide-GDP = adenosylcob(III)alamin 5'-phosphate + GMP + H(+)</text>
        <dbReference type="Rhea" id="RHEA:23560"/>
        <dbReference type="ChEBI" id="CHEBI:15378"/>
        <dbReference type="ChEBI" id="CHEBI:57918"/>
        <dbReference type="ChEBI" id="CHEBI:58115"/>
        <dbReference type="ChEBI" id="CHEBI:60487"/>
        <dbReference type="ChEBI" id="CHEBI:60493"/>
        <dbReference type="EC" id="2.7.8.26"/>
    </reaction>
</comment>
<dbReference type="EC" id="2.7.8.26" evidence="5 19"/>
<evidence type="ECO:0000256" key="15">
    <source>
        <dbReference type="ARBA" id="ARBA00032605"/>
    </source>
</evidence>
<keyword evidence="7 19" id="KW-1003">Cell membrane</keyword>
<evidence type="ECO:0000256" key="18">
    <source>
        <dbReference type="ARBA" id="ARBA00049504"/>
    </source>
</evidence>
<evidence type="ECO:0000256" key="5">
    <source>
        <dbReference type="ARBA" id="ARBA00013200"/>
    </source>
</evidence>
<dbReference type="GO" id="GO:0009236">
    <property type="term" value="P:cobalamin biosynthetic process"/>
    <property type="evidence" value="ECO:0007669"/>
    <property type="project" value="UniProtKB-UniRule"/>
</dbReference>
<comment type="cofactor">
    <cofactor evidence="1 19">
        <name>Mg(2+)</name>
        <dbReference type="ChEBI" id="CHEBI:18420"/>
    </cofactor>
</comment>
<evidence type="ECO:0000256" key="13">
    <source>
        <dbReference type="ARBA" id="ARBA00023136"/>
    </source>
</evidence>
<evidence type="ECO:0000256" key="3">
    <source>
        <dbReference type="ARBA" id="ARBA00004663"/>
    </source>
</evidence>
<dbReference type="Pfam" id="PF02654">
    <property type="entry name" value="CobS"/>
    <property type="match status" value="1"/>
</dbReference>
<feature type="transmembrane region" description="Helical" evidence="19">
    <location>
        <begin position="139"/>
        <end position="159"/>
    </location>
</feature>
<dbReference type="GO" id="GO:0005886">
    <property type="term" value="C:plasma membrane"/>
    <property type="evidence" value="ECO:0007669"/>
    <property type="project" value="UniProtKB-SubCell"/>
</dbReference>
<dbReference type="OrthoDB" id="9794626at2"/>
<dbReference type="PANTHER" id="PTHR34148">
    <property type="entry name" value="ADENOSYLCOBINAMIDE-GDP RIBAZOLETRANSFERASE"/>
    <property type="match status" value="1"/>
</dbReference>
<name>A0A1M5X3D4_9FIRM</name>
<dbReference type="GO" id="GO:0051073">
    <property type="term" value="F:adenosylcobinamide-GDP ribazoletransferase activity"/>
    <property type="evidence" value="ECO:0007669"/>
    <property type="project" value="UniProtKB-UniRule"/>
</dbReference>
<evidence type="ECO:0000256" key="9">
    <source>
        <dbReference type="ARBA" id="ARBA00022679"/>
    </source>
</evidence>
<dbReference type="HAMAP" id="MF_00719">
    <property type="entry name" value="CobS"/>
    <property type="match status" value="1"/>
</dbReference>
<keyword evidence="13 19" id="KW-0472">Membrane</keyword>
<sequence length="257" mass="27788">MNLVRSFVTAFSMFSKLPVPTLKWRDDNMRYMLAMFPFVGAVVGLFVWAWLWISEALGFGALLRAAGLTLLPVAVTGGIHLDGFCDTSDALASHAPAERKREILKDPHTGAFAVISVVAYLILYFALSTELQVSARTPLLLGAMFVLSRTLSGLSVLLFAPNGGKGLLSTFKNAAEKQVSVAILAVFFLLCLAGLLLTDLYLGAAMIAAAVLCVLYLFFMARRQFGGMSGDLAGYFLQLGELCMLAAMILIQKVVFQ</sequence>
<feature type="transmembrane region" description="Helical" evidence="19">
    <location>
        <begin position="179"/>
        <end position="197"/>
    </location>
</feature>
<dbReference type="EMBL" id="FQXV01000004">
    <property type="protein sequence ID" value="SHH94347.1"/>
    <property type="molecule type" value="Genomic_DNA"/>
</dbReference>
<dbReference type="AlphaFoldDB" id="A0A1M5X3D4"/>
<dbReference type="PANTHER" id="PTHR34148:SF1">
    <property type="entry name" value="ADENOSYLCOBINAMIDE-GDP RIBAZOLETRANSFERASE"/>
    <property type="match status" value="1"/>
</dbReference>
<evidence type="ECO:0000256" key="1">
    <source>
        <dbReference type="ARBA" id="ARBA00001946"/>
    </source>
</evidence>